<dbReference type="PROSITE" id="PS01011">
    <property type="entry name" value="FOLYLPOLYGLU_SYNT_1"/>
    <property type="match status" value="1"/>
</dbReference>
<evidence type="ECO:0000313" key="16">
    <source>
        <dbReference type="EMBL" id="SDX57478.1"/>
    </source>
</evidence>
<dbReference type="OrthoDB" id="9800958at2"/>
<evidence type="ECO:0000256" key="4">
    <source>
        <dbReference type="ARBA" id="ARBA00022618"/>
    </source>
</evidence>
<accession>A0A1H3CU96</accession>
<organism evidence="16 17">
    <name type="scientific">Marinobacter mobilis</name>
    <dbReference type="NCBI Taxonomy" id="488533"/>
    <lineage>
        <taxon>Bacteria</taxon>
        <taxon>Pseudomonadati</taxon>
        <taxon>Pseudomonadota</taxon>
        <taxon>Gammaproteobacteria</taxon>
        <taxon>Pseudomonadales</taxon>
        <taxon>Marinobacteraceae</taxon>
        <taxon>Marinobacter</taxon>
    </lineage>
</organism>
<feature type="binding site" evidence="11">
    <location>
        <begin position="410"/>
        <end position="413"/>
    </location>
    <ligand>
        <name>meso-2,6-diaminopimelate</name>
        <dbReference type="ChEBI" id="CHEBI:57791"/>
    </ligand>
</feature>
<dbReference type="AlphaFoldDB" id="A0A1H3CU96"/>
<sequence>MCIASLSTLLHGIVEVPSVFDVTIHGLATDSRTVTKGDAFVALAGERTPAEQYVDQAIAAGASVVLLDVDAPASCREHHGALLVPVPSLRARLGLLADRFYEHPSQRLRLIGVTGTNGKTSVSQYIAQLLNETGTPCGVIGTLGYGMPGCLQTATHTTPDVVKVNRTLGQILKQEGRAAAMEVSSHALDQGRIDNLTMTGAVYTNLTRDHLDYHGTMEAYGSAKARLFTREELHFAVINFDDPFGRQLYKQLDGVCDRVRYSLHESQTELWLTRFQPTSCGMDISVDGAWGSFDVSAPLMGSFNASNLLAAMGAVLSLGVPVSRVVAAAARLTPPPGRLESFTGANGVQVVVDYAHTPDALSNALAALRAHVRGRLICVFGCGGDRDAGKRPEMAGEAESGADQVIVTDDNPRSESPQSIAADIMQGFIEPERVLVIHDRAEAIRTAVSGAKAGDVVLIAGKGHESWQEMAGQRLPFSDVEQVRHALELNGGVA</sequence>
<dbReference type="InterPro" id="IPR000713">
    <property type="entry name" value="Mur_ligase_N"/>
</dbReference>
<evidence type="ECO:0000256" key="2">
    <source>
        <dbReference type="ARBA" id="ARBA00022490"/>
    </source>
</evidence>
<dbReference type="STRING" id="488533.SAMN04487960_11124"/>
<keyword evidence="7 11" id="KW-0133">Cell shape</keyword>
<dbReference type="EC" id="6.3.2.13" evidence="11"/>
<evidence type="ECO:0000256" key="7">
    <source>
        <dbReference type="ARBA" id="ARBA00022960"/>
    </source>
</evidence>
<keyword evidence="6 11" id="KW-0067">ATP-binding</keyword>
<keyword evidence="17" id="KW-1185">Reference proteome</keyword>
<comment type="function">
    <text evidence="11">Catalyzes the addition of meso-diaminopimelic acid to the nucleotide precursor UDP-N-acetylmuramoyl-L-alanyl-D-glutamate (UMAG) in the biosynthesis of bacterial cell-wall peptidoglycan.</text>
</comment>
<comment type="PTM">
    <text evidence="11">Carboxylation is probably crucial for Mg(2+) binding and, consequently, for the gamma-phosphate positioning of ATP.</text>
</comment>
<evidence type="ECO:0000259" key="13">
    <source>
        <dbReference type="Pfam" id="PF01225"/>
    </source>
</evidence>
<evidence type="ECO:0000259" key="14">
    <source>
        <dbReference type="Pfam" id="PF02875"/>
    </source>
</evidence>
<dbReference type="InterPro" id="IPR036565">
    <property type="entry name" value="Mur-like_cat_sf"/>
</dbReference>
<dbReference type="GO" id="GO:0008765">
    <property type="term" value="F:UDP-N-acetylmuramoylalanyl-D-glutamate-2,6-diaminopimelate ligase activity"/>
    <property type="evidence" value="ECO:0007669"/>
    <property type="project" value="UniProtKB-UniRule"/>
</dbReference>
<dbReference type="HAMAP" id="MF_00208">
    <property type="entry name" value="MurE"/>
    <property type="match status" value="1"/>
</dbReference>
<gene>
    <name evidence="11" type="primary">murE</name>
    <name evidence="16" type="ORF">SAMN04487960_11124</name>
</gene>
<evidence type="ECO:0000256" key="11">
    <source>
        <dbReference type="HAMAP-Rule" id="MF_00208"/>
    </source>
</evidence>
<evidence type="ECO:0000256" key="12">
    <source>
        <dbReference type="RuleBase" id="RU004135"/>
    </source>
</evidence>
<feature type="short sequence motif" description="Meso-diaminopimelate recognition motif" evidence="11">
    <location>
        <begin position="410"/>
        <end position="413"/>
    </location>
</feature>
<dbReference type="GO" id="GO:0008360">
    <property type="term" value="P:regulation of cell shape"/>
    <property type="evidence" value="ECO:0007669"/>
    <property type="project" value="UniProtKB-KW"/>
</dbReference>
<dbReference type="Gene3D" id="3.40.1390.10">
    <property type="entry name" value="MurE/MurF, N-terminal domain"/>
    <property type="match status" value="1"/>
</dbReference>
<evidence type="ECO:0000256" key="3">
    <source>
        <dbReference type="ARBA" id="ARBA00022598"/>
    </source>
</evidence>
<evidence type="ECO:0000256" key="8">
    <source>
        <dbReference type="ARBA" id="ARBA00022984"/>
    </source>
</evidence>
<evidence type="ECO:0000256" key="5">
    <source>
        <dbReference type="ARBA" id="ARBA00022741"/>
    </source>
</evidence>
<feature type="binding site" evidence="11">
    <location>
        <begin position="157"/>
        <end position="158"/>
    </location>
    <ligand>
        <name>UDP-N-acetyl-alpha-D-muramoyl-L-alanyl-D-glutamate</name>
        <dbReference type="ChEBI" id="CHEBI:83900"/>
    </ligand>
</feature>
<dbReference type="UniPathway" id="UPA00219"/>
<feature type="modified residue" description="N6-carboxylysine" evidence="11">
    <location>
        <position position="224"/>
    </location>
</feature>
<dbReference type="GO" id="GO:0051301">
    <property type="term" value="P:cell division"/>
    <property type="evidence" value="ECO:0007669"/>
    <property type="project" value="UniProtKB-KW"/>
</dbReference>
<comment type="subcellular location">
    <subcellularLocation>
        <location evidence="11 12">Cytoplasm</location>
    </subcellularLocation>
</comment>
<dbReference type="GO" id="GO:0004326">
    <property type="term" value="F:tetrahydrofolylpolyglutamate synthase activity"/>
    <property type="evidence" value="ECO:0007669"/>
    <property type="project" value="InterPro"/>
</dbReference>
<dbReference type="Proteomes" id="UP000199675">
    <property type="component" value="Unassembled WGS sequence"/>
</dbReference>
<feature type="binding site" evidence="11">
    <location>
        <position position="184"/>
    </location>
    <ligand>
        <name>UDP-N-acetyl-alpha-D-muramoyl-L-alanyl-D-glutamate</name>
        <dbReference type="ChEBI" id="CHEBI:83900"/>
    </ligand>
</feature>
<keyword evidence="3 11" id="KW-0436">Ligase</keyword>
<evidence type="ECO:0000256" key="6">
    <source>
        <dbReference type="ARBA" id="ARBA00022840"/>
    </source>
</evidence>
<dbReference type="PANTHER" id="PTHR23135">
    <property type="entry name" value="MUR LIGASE FAMILY MEMBER"/>
    <property type="match status" value="1"/>
</dbReference>
<feature type="binding site" evidence="11">
    <location>
        <begin position="115"/>
        <end position="121"/>
    </location>
    <ligand>
        <name>ATP</name>
        <dbReference type="ChEBI" id="CHEBI:30616"/>
    </ligand>
</feature>
<dbReference type="Pfam" id="PF02875">
    <property type="entry name" value="Mur_ligase_C"/>
    <property type="match status" value="1"/>
</dbReference>
<feature type="binding site" evidence="11">
    <location>
        <position position="386"/>
    </location>
    <ligand>
        <name>meso-2,6-diaminopimelate</name>
        <dbReference type="ChEBI" id="CHEBI:57791"/>
    </ligand>
</feature>
<feature type="binding site" evidence="11">
    <location>
        <position position="461"/>
    </location>
    <ligand>
        <name>meso-2,6-diaminopimelate</name>
        <dbReference type="ChEBI" id="CHEBI:57791"/>
    </ligand>
</feature>
<feature type="domain" description="Mur ligase central" evidence="15">
    <location>
        <begin position="113"/>
        <end position="314"/>
    </location>
</feature>
<feature type="binding site" evidence="11">
    <location>
        <position position="465"/>
    </location>
    <ligand>
        <name>meso-2,6-diaminopimelate</name>
        <dbReference type="ChEBI" id="CHEBI:57791"/>
    </ligand>
</feature>
<feature type="domain" description="Mur ligase C-terminal" evidence="14">
    <location>
        <begin position="337"/>
        <end position="463"/>
    </location>
</feature>
<feature type="binding site" evidence="11">
    <location>
        <position position="31"/>
    </location>
    <ligand>
        <name>UDP-N-acetyl-alpha-D-muramoyl-L-alanyl-D-glutamate</name>
        <dbReference type="ChEBI" id="CHEBI:83900"/>
    </ligand>
</feature>
<keyword evidence="9 11" id="KW-0131">Cell cycle</keyword>
<dbReference type="GO" id="GO:0005524">
    <property type="term" value="F:ATP binding"/>
    <property type="evidence" value="ECO:0007669"/>
    <property type="project" value="UniProtKB-UniRule"/>
</dbReference>
<dbReference type="EMBL" id="FNNE01000011">
    <property type="protein sequence ID" value="SDX57478.1"/>
    <property type="molecule type" value="Genomic_DNA"/>
</dbReference>
<dbReference type="NCBIfam" id="NF001126">
    <property type="entry name" value="PRK00139.1-4"/>
    <property type="match status" value="1"/>
</dbReference>
<evidence type="ECO:0000256" key="10">
    <source>
        <dbReference type="ARBA" id="ARBA00023316"/>
    </source>
</evidence>
<dbReference type="SUPFAM" id="SSF63418">
    <property type="entry name" value="MurE/MurF N-terminal domain"/>
    <property type="match status" value="1"/>
</dbReference>
<keyword evidence="5 11" id="KW-0547">Nucleotide-binding</keyword>
<feature type="binding site" evidence="11">
    <location>
        <position position="190"/>
    </location>
    <ligand>
        <name>UDP-N-acetyl-alpha-D-muramoyl-L-alanyl-D-glutamate</name>
        <dbReference type="ChEBI" id="CHEBI:83900"/>
    </ligand>
</feature>
<dbReference type="NCBIfam" id="NF001124">
    <property type="entry name" value="PRK00139.1-2"/>
    <property type="match status" value="1"/>
</dbReference>
<comment type="pathway">
    <text evidence="11 12">Cell wall biogenesis; peptidoglycan biosynthesis.</text>
</comment>
<keyword evidence="8 11" id="KW-0573">Peptidoglycan synthesis</keyword>
<dbReference type="GO" id="GO:0000287">
    <property type="term" value="F:magnesium ion binding"/>
    <property type="evidence" value="ECO:0007669"/>
    <property type="project" value="UniProtKB-UniRule"/>
</dbReference>
<dbReference type="GO" id="GO:0071555">
    <property type="term" value="P:cell wall organization"/>
    <property type="evidence" value="ECO:0007669"/>
    <property type="project" value="UniProtKB-KW"/>
</dbReference>
<feature type="binding site" evidence="11">
    <location>
        <position position="192"/>
    </location>
    <ligand>
        <name>UDP-N-acetyl-alpha-D-muramoyl-L-alanyl-D-glutamate</name>
        <dbReference type="ChEBI" id="CHEBI:83900"/>
    </ligand>
</feature>
<dbReference type="InterPro" id="IPR018109">
    <property type="entry name" value="Folylpolyglutamate_synth_CS"/>
</dbReference>
<dbReference type="Pfam" id="PF08245">
    <property type="entry name" value="Mur_ligase_M"/>
    <property type="match status" value="1"/>
</dbReference>
<name>A0A1H3CU96_9GAMM</name>
<dbReference type="Gene3D" id="3.40.1190.10">
    <property type="entry name" value="Mur-like, catalytic domain"/>
    <property type="match status" value="1"/>
</dbReference>
<dbReference type="SUPFAM" id="SSF53244">
    <property type="entry name" value="MurD-like peptide ligases, peptide-binding domain"/>
    <property type="match status" value="1"/>
</dbReference>
<protein>
    <recommendedName>
        <fullName evidence="11">UDP-N-acetylmuramoyl-L-alanyl-D-glutamate--2,6-diaminopimelate ligase</fullName>
        <ecNumber evidence="11">6.3.2.13</ecNumber>
    </recommendedName>
    <alternativeName>
        <fullName evidence="11">Meso-A2pm-adding enzyme</fullName>
    </alternativeName>
    <alternativeName>
        <fullName evidence="11">Meso-diaminopimelate-adding enzyme</fullName>
    </alternativeName>
    <alternativeName>
        <fullName evidence="11">UDP-MurNAc-L-Ala-D-Glu:meso-diaminopimelate ligase</fullName>
    </alternativeName>
    <alternativeName>
        <fullName evidence="11">UDP-MurNAc-tripeptide synthetase</fullName>
    </alternativeName>
    <alternativeName>
        <fullName evidence="11">UDP-N-acetylmuramyl-tripeptide synthetase</fullName>
    </alternativeName>
</protein>
<dbReference type="Gene3D" id="3.90.190.20">
    <property type="entry name" value="Mur ligase, C-terminal domain"/>
    <property type="match status" value="1"/>
</dbReference>
<dbReference type="InterPro" id="IPR036615">
    <property type="entry name" value="Mur_ligase_C_dom_sf"/>
</dbReference>
<comment type="cofactor">
    <cofactor evidence="11">
        <name>Mg(2+)</name>
        <dbReference type="ChEBI" id="CHEBI:18420"/>
    </cofactor>
</comment>
<dbReference type="InterPro" id="IPR013221">
    <property type="entry name" value="Mur_ligase_cen"/>
</dbReference>
<keyword evidence="4 11" id="KW-0132">Cell division</keyword>
<evidence type="ECO:0000256" key="9">
    <source>
        <dbReference type="ARBA" id="ARBA00023306"/>
    </source>
</evidence>
<dbReference type="InterPro" id="IPR035911">
    <property type="entry name" value="MurE/MurF_N"/>
</dbReference>
<comment type="catalytic activity">
    <reaction evidence="11">
        <text>UDP-N-acetyl-alpha-D-muramoyl-L-alanyl-D-glutamate + meso-2,6-diaminopimelate + ATP = UDP-N-acetyl-alpha-D-muramoyl-L-alanyl-gamma-D-glutamyl-meso-2,6-diaminopimelate + ADP + phosphate + H(+)</text>
        <dbReference type="Rhea" id="RHEA:23676"/>
        <dbReference type="ChEBI" id="CHEBI:15378"/>
        <dbReference type="ChEBI" id="CHEBI:30616"/>
        <dbReference type="ChEBI" id="CHEBI:43474"/>
        <dbReference type="ChEBI" id="CHEBI:57791"/>
        <dbReference type="ChEBI" id="CHEBI:83900"/>
        <dbReference type="ChEBI" id="CHEBI:83905"/>
        <dbReference type="ChEBI" id="CHEBI:456216"/>
        <dbReference type="EC" id="6.3.2.13"/>
    </reaction>
</comment>
<comment type="similarity">
    <text evidence="1 11">Belongs to the MurCDEF family. MurE subfamily.</text>
</comment>
<evidence type="ECO:0000259" key="15">
    <source>
        <dbReference type="Pfam" id="PF08245"/>
    </source>
</evidence>
<dbReference type="InterPro" id="IPR005761">
    <property type="entry name" value="UDP-N-AcMur-Glu-dNH2Pim_ligase"/>
</dbReference>
<proteinExistence type="inferred from homology"/>
<dbReference type="PANTHER" id="PTHR23135:SF4">
    <property type="entry name" value="UDP-N-ACETYLMURAMOYL-L-ALANYL-D-GLUTAMATE--2,6-DIAMINOPIMELATE LIGASE MURE HOMOLOG, CHLOROPLASTIC"/>
    <property type="match status" value="1"/>
</dbReference>
<dbReference type="GO" id="GO:0009252">
    <property type="term" value="P:peptidoglycan biosynthetic process"/>
    <property type="evidence" value="ECO:0007669"/>
    <property type="project" value="UniProtKB-UniRule"/>
</dbReference>
<keyword evidence="2 11" id="KW-0963">Cytoplasm</keyword>
<reference evidence="16 17" key="1">
    <citation type="submission" date="2016-10" db="EMBL/GenBank/DDBJ databases">
        <authorList>
            <person name="de Groot N.N."/>
        </authorList>
    </citation>
    <scope>NUCLEOTIDE SEQUENCE [LARGE SCALE GENOMIC DNA]</scope>
    <source>
        <strain evidence="16 17">CGMCC 1.7059</strain>
    </source>
</reference>
<comment type="caution">
    <text evidence="11">Lacks conserved residue(s) required for the propagation of feature annotation.</text>
</comment>
<dbReference type="InterPro" id="IPR004101">
    <property type="entry name" value="Mur_ligase_C"/>
</dbReference>
<dbReference type="GO" id="GO:0005737">
    <property type="term" value="C:cytoplasm"/>
    <property type="evidence" value="ECO:0007669"/>
    <property type="project" value="UniProtKB-SubCell"/>
</dbReference>
<dbReference type="SUPFAM" id="SSF53623">
    <property type="entry name" value="MurD-like peptide ligases, catalytic domain"/>
    <property type="match status" value="1"/>
</dbReference>
<dbReference type="Pfam" id="PF01225">
    <property type="entry name" value="Mur_ligase"/>
    <property type="match status" value="1"/>
</dbReference>
<evidence type="ECO:0000313" key="17">
    <source>
        <dbReference type="Proteomes" id="UP000199675"/>
    </source>
</evidence>
<evidence type="ECO:0000256" key="1">
    <source>
        <dbReference type="ARBA" id="ARBA00005898"/>
    </source>
</evidence>
<keyword evidence="11" id="KW-0460">Magnesium</keyword>
<keyword evidence="10 11" id="KW-0961">Cell wall biogenesis/degradation</keyword>
<dbReference type="RefSeq" id="WP_091816657.1">
    <property type="nucleotide sequence ID" value="NZ_FNNE01000011.1"/>
</dbReference>
<feature type="domain" description="Mur ligase N-terminal catalytic" evidence="13">
    <location>
        <begin position="23"/>
        <end position="101"/>
    </location>
</feature>
<dbReference type="NCBIfam" id="TIGR01085">
    <property type="entry name" value="murE"/>
    <property type="match status" value="1"/>
</dbReference>